<evidence type="ECO:0000313" key="1">
    <source>
        <dbReference type="EMBL" id="SUZ30699.1"/>
    </source>
</evidence>
<evidence type="ECO:0000313" key="2">
    <source>
        <dbReference type="Proteomes" id="UP000272908"/>
    </source>
</evidence>
<dbReference type="EMBL" id="UIHC01000003">
    <property type="protein sequence ID" value="SUZ30699.1"/>
    <property type="molecule type" value="Genomic_DNA"/>
</dbReference>
<reference evidence="2" key="1">
    <citation type="submission" date="2018-08" db="EMBL/GenBank/DDBJ databases">
        <authorList>
            <person name="Rodrigo-Torres L."/>
            <person name="Arahal R. D."/>
            <person name="Lucena T."/>
        </authorList>
    </citation>
    <scope>NUCLEOTIDE SEQUENCE [LARGE SCALE GENOMIC DNA]</scope>
    <source>
        <strain evidence="2">CECT 7235</strain>
    </source>
</reference>
<proteinExistence type="predicted"/>
<dbReference type="Proteomes" id="UP000272908">
    <property type="component" value="Unassembled WGS sequence"/>
</dbReference>
<dbReference type="OrthoDB" id="7762993at2"/>
<name>A0A3B0MM25_9RHOB</name>
<organism evidence="1 2">
    <name type="scientific">Roseinatronobacter ekhonensis</name>
    <dbReference type="NCBI Taxonomy" id="254356"/>
    <lineage>
        <taxon>Bacteria</taxon>
        <taxon>Pseudomonadati</taxon>
        <taxon>Pseudomonadota</taxon>
        <taxon>Alphaproteobacteria</taxon>
        <taxon>Rhodobacterales</taxon>
        <taxon>Paracoccaceae</taxon>
        <taxon>Roseinatronobacter</taxon>
    </lineage>
</organism>
<accession>A0A3B0MM25</accession>
<dbReference type="RefSeq" id="WP_121093009.1">
    <property type="nucleotide sequence ID" value="NZ_UIHC01000003.1"/>
</dbReference>
<gene>
    <name evidence="1" type="ORF">ROE7235_00425</name>
</gene>
<dbReference type="SUPFAM" id="SSF52540">
    <property type="entry name" value="P-loop containing nucleoside triphosphate hydrolases"/>
    <property type="match status" value="1"/>
</dbReference>
<protein>
    <recommendedName>
        <fullName evidence="3">Sulfotransferase domain-containing protein</fullName>
    </recommendedName>
</protein>
<dbReference type="AlphaFoldDB" id="A0A3B0MM25"/>
<sequence length="279" mass="30627">MTDAAQSERGVITFHVGVPKTGTTSIQRHLAANAECLASELAVITPEPGKTLSRLAEHAARYSLRASTEAEQKLTGSIQALRQQVDAIPGPCLVSHETLLGASPGRAGETRLFPAAHKILSMIDAQFAPRPVCYVVFTREIETWKRSMHAQAVKTDQYTAPLADFLSETQAIIGWEDLRRRLRVALEDRVSFLNMEAALTDAAPSAALLHHIGVSDRTIAEMQPMSKRLKVRPVPAALEFLRHLNTVDLSPQQRQRIVDIVTQNQSLFSRAPAPSMAEL</sequence>
<dbReference type="InterPro" id="IPR027417">
    <property type="entry name" value="P-loop_NTPase"/>
</dbReference>
<evidence type="ECO:0008006" key="3">
    <source>
        <dbReference type="Google" id="ProtNLM"/>
    </source>
</evidence>
<keyword evidence="2" id="KW-1185">Reference proteome</keyword>